<evidence type="ECO:0000256" key="11">
    <source>
        <dbReference type="SAM" id="MobiDB-lite"/>
    </source>
</evidence>
<organism evidence="14 15">
    <name type="scientific">Hermetia illucens</name>
    <name type="common">Black soldier fly</name>
    <dbReference type="NCBI Taxonomy" id="343691"/>
    <lineage>
        <taxon>Eukaryota</taxon>
        <taxon>Metazoa</taxon>
        <taxon>Ecdysozoa</taxon>
        <taxon>Arthropoda</taxon>
        <taxon>Hexapoda</taxon>
        <taxon>Insecta</taxon>
        <taxon>Pterygota</taxon>
        <taxon>Neoptera</taxon>
        <taxon>Endopterygota</taxon>
        <taxon>Diptera</taxon>
        <taxon>Brachycera</taxon>
        <taxon>Stratiomyomorpha</taxon>
        <taxon>Stratiomyidae</taxon>
        <taxon>Hermetiinae</taxon>
        <taxon>Hermetia</taxon>
    </lineage>
</organism>
<feature type="transmembrane region" description="Helical" evidence="12">
    <location>
        <begin position="359"/>
        <end position="379"/>
    </location>
</feature>
<feature type="compositionally biased region" description="Polar residues" evidence="11">
    <location>
        <begin position="485"/>
        <end position="503"/>
    </location>
</feature>
<keyword evidence="6 10" id="KW-0297">G-protein coupled receptor</keyword>
<keyword evidence="15" id="KW-1185">Reference proteome</keyword>
<protein>
    <recommendedName>
        <fullName evidence="13">G-protein coupled receptors family 1 profile domain-containing protein</fullName>
    </recommendedName>
</protein>
<dbReference type="SUPFAM" id="SSF81321">
    <property type="entry name" value="Family A G protein-coupled receptor-like"/>
    <property type="match status" value="1"/>
</dbReference>
<keyword evidence="9 10" id="KW-0807">Transducer</keyword>
<evidence type="ECO:0000256" key="6">
    <source>
        <dbReference type="ARBA" id="ARBA00023040"/>
    </source>
</evidence>
<dbReference type="SMART" id="SM01381">
    <property type="entry name" value="7TM_GPCR_Srsx"/>
    <property type="match status" value="1"/>
</dbReference>
<dbReference type="AlphaFoldDB" id="A0A7R8UTB5"/>
<feature type="transmembrane region" description="Helical" evidence="12">
    <location>
        <begin position="255"/>
        <end position="279"/>
    </location>
</feature>
<evidence type="ECO:0000313" key="14">
    <source>
        <dbReference type="EMBL" id="CAD7086621.1"/>
    </source>
</evidence>
<comment type="subcellular location">
    <subcellularLocation>
        <location evidence="1">Cell membrane</location>
        <topology evidence="1">Multi-pass membrane protein</topology>
    </subcellularLocation>
</comment>
<keyword evidence="3" id="KW-1003">Cell membrane</keyword>
<evidence type="ECO:0000256" key="4">
    <source>
        <dbReference type="ARBA" id="ARBA00022692"/>
    </source>
</evidence>
<evidence type="ECO:0000259" key="13">
    <source>
        <dbReference type="PROSITE" id="PS50262"/>
    </source>
</evidence>
<comment type="similarity">
    <text evidence="2 10">Belongs to the G-protein coupled receptor 1 family.</text>
</comment>
<feature type="domain" description="G-protein coupled receptors family 1 profile" evidence="13">
    <location>
        <begin position="106"/>
        <end position="408"/>
    </location>
</feature>
<keyword evidence="8 10" id="KW-0675">Receptor</keyword>
<dbReference type="FunCoup" id="A0A7R8UTB5">
    <property type="interactions" value="64"/>
</dbReference>
<feature type="transmembrane region" description="Helical" evidence="12">
    <location>
        <begin position="201"/>
        <end position="220"/>
    </location>
</feature>
<dbReference type="GO" id="GO:0004930">
    <property type="term" value="F:G protein-coupled receptor activity"/>
    <property type="evidence" value="ECO:0007669"/>
    <property type="project" value="UniProtKB-KW"/>
</dbReference>
<keyword evidence="4 10" id="KW-0812">Transmembrane</keyword>
<dbReference type="PROSITE" id="PS00237">
    <property type="entry name" value="G_PROTEIN_RECEP_F1_1"/>
    <property type="match status" value="1"/>
</dbReference>
<sequence length="590" mass="66372">MNRQWSACSHHFGLLIEVAINDNDQFPRNSKMDHTDWKLNRFGMNGMSTTAATFAARIWNETSTEHAEYSTNTGEDDVDEINRFSRRILTFAAVMTILIMIVGICGNMLTIIALLKCPKVRNVAAAFIISLCVADCIFCAIVLPFSASRFIQGTWTHGEFLCRLIPFLQYGNIGVSLLCIAMITINRYIMIAHHSMYAKIYKKLWIGVMIAFCWVFSYGMQLPTFLEVWGAFGYDSRLGTCSILKDSNGRSSKTALFIIAFLIPCLIIVGCYARIFWVVHKSEVRLRRHASKQNSIPNNLRSMPSTTGAGASRTELSSSSYEVTSAADAKYSNTSQKSIRVKDQRDVKARRNEWRITKMVLAIFLSFTACYLPITVIKVADPDVHMPTFHIIGYIMLYLSACINPIIYVIMNKQYRQAYKTVLLCKSTRLLPLKGSSLGEKWKDIGYSYNHSRTVVSQVSIADSNSTNQPITMREHTNNPIPGIDNSNNNNRQSWTATTDMTPSNQAITSNNNLIKPSNLQVSYQLDSEQRPYVPPRSVYPPPLDLNDVIIEEDETILDESDPKDIPDSIRGSDAAQTKVDNIKGSSDKK</sequence>
<evidence type="ECO:0000256" key="8">
    <source>
        <dbReference type="ARBA" id="ARBA00023170"/>
    </source>
</evidence>
<evidence type="ECO:0000256" key="12">
    <source>
        <dbReference type="SAM" id="Phobius"/>
    </source>
</evidence>
<dbReference type="PANTHER" id="PTHR24228">
    <property type="entry name" value="B2 BRADYKININ RECEPTOR/ANGIOTENSIN II RECEPTOR"/>
    <property type="match status" value="1"/>
</dbReference>
<evidence type="ECO:0000256" key="3">
    <source>
        <dbReference type="ARBA" id="ARBA00022475"/>
    </source>
</evidence>
<evidence type="ECO:0000256" key="9">
    <source>
        <dbReference type="ARBA" id="ARBA00023224"/>
    </source>
</evidence>
<dbReference type="Pfam" id="PF00001">
    <property type="entry name" value="7tm_1"/>
    <property type="match status" value="1"/>
</dbReference>
<feature type="region of interest" description="Disordered" evidence="11">
    <location>
        <begin position="295"/>
        <end position="317"/>
    </location>
</feature>
<feature type="transmembrane region" description="Helical" evidence="12">
    <location>
        <begin position="167"/>
        <end position="189"/>
    </location>
</feature>
<dbReference type="PANTHER" id="PTHR24228:SF63">
    <property type="entry name" value="G-PROTEIN COUPLED RECEPTOR MOODY"/>
    <property type="match status" value="1"/>
</dbReference>
<dbReference type="InterPro" id="IPR017452">
    <property type="entry name" value="GPCR_Rhodpsn_7TM"/>
</dbReference>
<evidence type="ECO:0000256" key="2">
    <source>
        <dbReference type="ARBA" id="ARBA00010663"/>
    </source>
</evidence>
<dbReference type="OrthoDB" id="10044919at2759"/>
<proteinExistence type="inferred from homology"/>
<accession>A0A7R8UTB5</accession>
<keyword evidence="7 12" id="KW-0472">Membrane</keyword>
<evidence type="ECO:0000256" key="1">
    <source>
        <dbReference type="ARBA" id="ARBA00004651"/>
    </source>
</evidence>
<dbReference type="EMBL" id="LR899012">
    <property type="protein sequence ID" value="CAD7086621.1"/>
    <property type="molecule type" value="Genomic_DNA"/>
</dbReference>
<dbReference type="GO" id="GO:0005886">
    <property type="term" value="C:plasma membrane"/>
    <property type="evidence" value="ECO:0007669"/>
    <property type="project" value="UniProtKB-SubCell"/>
</dbReference>
<name>A0A7R8UTB5_HERIL</name>
<feature type="region of interest" description="Disordered" evidence="11">
    <location>
        <begin position="555"/>
        <end position="590"/>
    </location>
</feature>
<dbReference type="InParanoid" id="A0A7R8UTB5"/>
<dbReference type="PROSITE" id="PS50262">
    <property type="entry name" value="G_PROTEIN_RECEP_F1_2"/>
    <property type="match status" value="1"/>
</dbReference>
<dbReference type="Gene3D" id="1.20.1070.10">
    <property type="entry name" value="Rhodopsin 7-helix transmembrane proteins"/>
    <property type="match status" value="1"/>
</dbReference>
<evidence type="ECO:0000313" key="15">
    <source>
        <dbReference type="Proteomes" id="UP000594454"/>
    </source>
</evidence>
<feature type="transmembrane region" description="Helical" evidence="12">
    <location>
        <begin position="122"/>
        <end position="147"/>
    </location>
</feature>
<evidence type="ECO:0000256" key="7">
    <source>
        <dbReference type="ARBA" id="ARBA00023136"/>
    </source>
</evidence>
<dbReference type="InterPro" id="IPR000276">
    <property type="entry name" value="GPCR_Rhodpsn"/>
</dbReference>
<gene>
    <name evidence="14" type="ORF">HERILL_LOCUS9381</name>
</gene>
<feature type="transmembrane region" description="Helical" evidence="12">
    <location>
        <begin position="391"/>
        <end position="411"/>
    </location>
</feature>
<evidence type="ECO:0000256" key="10">
    <source>
        <dbReference type="RuleBase" id="RU000688"/>
    </source>
</evidence>
<reference evidence="14 15" key="1">
    <citation type="submission" date="2020-11" db="EMBL/GenBank/DDBJ databases">
        <authorList>
            <person name="Wallbank WR R."/>
            <person name="Pardo Diaz C."/>
            <person name="Kozak K."/>
            <person name="Martin S."/>
            <person name="Jiggins C."/>
            <person name="Moest M."/>
            <person name="Warren A I."/>
            <person name="Generalovic N T."/>
            <person name="Byers J.R.P. K."/>
            <person name="Montejo-Kovacevich G."/>
            <person name="Yen C E."/>
        </authorList>
    </citation>
    <scope>NUCLEOTIDE SEQUENCE [LARGE SCALE GENOMIC DNA]</scope>
</reference>
<dbReference type="PRINTS" id="PR00237">
    <property type="entry name" value="GPCRRHODOPSN"/>
</dbReference>
<dbReference type="Proteomes" id="UP000594454">
    <property type="component" value="Chromosome 4"/>
</dbReference>
<evidence type="ECO:0000256" key="5">
    <source>
        <dbReference type="ARBA" id="ARBA00022989"/>
    </source>
</evidence>
<feature type="region of interest" description="Disordered" evidence="11">
    <location>
        <begin position="477"/>
        <end position="503"/>
    </location>
</feature>
<feature type="transmembrane region" description="Helical" evidence="12">
    <location>
        <begin position="88"/>
        <end position="115"/>
    </location>
</feature>
<dbReference type="CDD" id="cd15210">
    <property type="entry name" value="7tmA_GPR84-like"/>
    <property type="match status" value="1"/>
</dbReference>
<keyword evidence="5 12" id="KW-1133">Transmembrane helix</keyword>